<gene>
    <name evidence="3" type="ORF">H8N03_12850</name>
</gene>
<dbReference type="RefSeq" id="WP_187076590.1">
    <property type="nucleotide sequence ID" value="NZ_JACORT010000005.1"/>
</dbReference>
<dbReference type="Pfam" id="PF08448">
    <property type="entry name" value="PAS_4"/>
    <property type="match status" value="1"/>
</dbReference>
<evidence type="ECO:0000313" key="4">
    <source>
        <dbReference type="Proteomes" id="UP000608513"/>
    </source>
</evidence>
<accession>A0A923SFD7</accession>
<dbReference type="EMBL" id="JACORT010000005">
    <property type="protein sequence ID" value="MBC5783837.1"/>
    <property type="molecule type" value="Genomic_DNA"/>
</dbReference>
<dbReference type="Proteomes" id="UP000608513">
    <property type="component" value="Unassembled WGS sequence"/>
</dbReference>
<dbReference type="CDD" id="cd00130">
    <property type="entry name" value="PAS"/>
    <property type="match status" value="1"/>
</dbReference>
<dbReference type="InterPro" id="IPR001610">
    <property type="entry name" value="PAC"/>
</dbReference>
<evidence type="ECO:0000313" key="3">
    <source>
        <dbReference type="EMBL" id="MBC5783837.1"/>
    </source>
</evidence>
<evidence type="ECO:0000259" key="1">
    <source>
        <dbReference type="PROSITE" id="PS50112"/>
    </source>
</evidence>
<dbReference type="InterPro" id="IPR000700">
    <property type="entry name" value="PAS-assoc_C"/>
</dbReference>
<dbReference type="InterPro" id="IPR052155">
    <property type="entry name" value="Biofilm_reg_signaling"/>
</dbReference>
<dbReference type="InterPro" id="IPR035965">
    <property type="entry name" value="PAS-like_dom_sf"/>
</dbReference>
<dbReference type="Gene3D" id="3.30.450.20">
    <property type="entry name" value="PAS domain"/>
    <property type="match status" value="1"/>
</dbReference>
<dbReference type="NCBIfam" id="TIGR00229">
    <property type="entry name" value="sensory_box"/>
    <property type="match status" value="1"/>
</dbReference>
<sequence length="136" mass="14508">MNGLADWILEQTTDAVIYAGRDGNIARWNAAAAALFGHSAEEAIGRSLDLIIPEHLRAAHWKGYDAAMASGRTRLAGRPAVTRAVRKDGGRIYVEMTFAVVRDDAGAVVGSVAIARDVTERVQRERSAASPAPPAQ</sequence>
<keyword evidence="4" id="KW-1185">Reference proteome</keyword>
<dbReference type="PROSITE" id="PS50112">
    <property type="entry name" value="PAS"/>
    <property type="match status" value="1"/>
</dbReference>
<protein>
    <submittedName>
        <fullName evidence="3">PAS domain S-box protein</fullName>
    </submittedName>
</protein>
<dbReference type="AlphaFoldDB" id="A0A923SFD7"/>
<reference evidence="3" key="1">
    <citation type="submission" date="2020-08" db="EMBL/GenBank/DDBJ databases">
        <title>Ramlibacter sp. USB13 16S ribosomal RNA gene genome sequencing and assembly.</title>
        <authorList>
            <person name="Kang M."/>
        </authorList>
    </citation>
    <scope>NUCLEOTIDE SEQUENCE</scope>
    <source>
        <strain evidence="3">USB13</strain>
    </source>
</reference>
<dbReference type="InterPro" id="IPR013656">
    <property type="entry name" value="PAS_4"/>
</dbReference>
<dbReference type="SUPFAM" id="SSF55785">
    <property type="entry name" value="PYP-like sensor domain (PAS domain)"/>
    <property type="match status" value="1"/>
</dbReference>
<feature type="domain" description="PAC" evidence="2">
    <location>
        <begin position="78"/>
        <end position="130"/>
    </location>
</feature>
<dbReference type="PROSITE" id="PS50113">
    <property type="entry name" value="PAC"/>
    <property type="match status" value="1"/>
</dbReference>
<comment type="caution">
    <text evidence="3">The sequence shown here is derived from an EMBL/GenBank/DDBJ whole genome shotgun (WGS) entry which is preliminary data.</text>
</comment>
<name>A0A923SFD7_9BURK</name>
<dbReference type="SMART" id="SM00091">
    <property type="entry name" value="PAS"/>
    <property type="match status" value="1"/>
</dbReference>
<organism evidence="3 4">
    <name type="scientific">Ramlibacter cellulosilyticus</name>
    <dbReference type="NCBI Taxonomy" id="2764187"/>
    <lineage>
        <taxon>Bacteria</taxon>
        <taxon>Pseudomonadati</taxon>
        <taxon>Pseudomonadota</taxon>
        <taxon>Betaproteobacteria</taxon>
        <taxon>Burkholderiales</taxon>
        <taxon>Comamonadaceae</taxon>
        <taxon>Ramlibacter</taxon>
    </lineage>
</organism>
<dbReference type="InterPro" id="IPR000014">
    <property type="entry name" value="PAS"/>
</dbReference>
<dbReference type="PANTHER" id="PTHR44757">
    <property type="entry name" value="DIGUANYLATE CYCLASE DGCP"/>
    <property type="match status" value="1"/>
</dbReference>
<feature type="domain" description="PAS" evidence="1">
    <location>
        <begin position="8"/>
        <end position="54"/>
    </location>
</feature>
<proteinExistence type="predicted"/>
<dbReference type="PANTHER" id="PTHR44757:SF2">
    <property type="entry name" value="BIOFILM ARCHITECTURE MAINTENANCE PROTEIN MBAA"/>
    <property type="match status" value="1"/>
</dbReference>
<evidence type="ECO:0000259" key="2">
    <source>
        <dbReference type="PROSITE" id="PS50113"/>
    </source>
</evidence>
<dbReference type="SMART" id="SM00086">
    <property type="entry name" value="PAC"/>
    <property type="match status" value="1"/>
</dbReference>